<dbReference type="OrthoDB" id="10289120at2759"/>
<dbReference type="AlphaFoldDB" id="A0A8J5VAD6"/>
<accession>A0A8J5VAD6</accession>
<evidence type="ECO:0000256" key="1">
    <source>
        <dbReference type="SAM" id="SignalP"/>
    </source>
</evidence>
<sequence>MKNLIFAILTIFGVITAIDLPVSENLNYQCLESSVKLNFKRKSQFHQVTLSTNLFRVKECNRKFSIDEPTIIEINFDKCTLGAKNFFINVEEFKPGEIDSLLYSLPVYCENSATFYSR</sequence>
<protein>
    <submittedName>
        <fullName evidence="2">Uncharacterized protein</fullName>
    </submittedName>
</protein>
<feature type="chain" id="PRO_5035313689" evidence="1">
    <location>
        <begin position="18"/>
        <end position="118"/>
    </location>
</feature>
<reference evidence="2" key="1">
    <citation type="submission" date="2020-03" db="EMBL/GenBank/DDBJ databases">
        <authorList>
            <person name="Chebbi M.A."/>
            <person name="Drezen J.M."/>
        </authorList>
    </citation>
    <scope>NUCLEOTIDE SEQUENCE</scope>
    <source>
        <tissue evidence="2">Whole body</tissue>
    </source>
</reference>
<keyword evidence="3" id="KW-1185">Reference proteome</keyword>
<reference evidence="2" key="2">
    <citation type="submission" date="2021-04" db="EMBL/GenBank/DDBJ databases">
        <title>Genome-wide patterns of bracovirus chromosomal integration into multiple host tissues during parasitism.</title>
        <authorList>
            <person name="Chebbi M.A.C."/>
        </authorList>
    </citation>
    <scope>NUCLEOTIDE SEQUENCE</scope>
    <source>
        <tissue evidence="2">Whole body</tissue>
    </source>
</reference>
<evidence type="ECO:0000313" key="2">
    <source>
        <dbReference type="EMBL" id="KAG8038688.1"/>
    </source>
</evidence>
<organism evidence="2 3">
    <name type="scientific">Cotesia typhae</name>
    <dbReference type="NCBI Taxonomy" id="2053667"/>
    <lineage>
        <taxon>Eukaryota</taxon>
        <taxon>Metazoa</taxon>
        <taxon>Ecdysozoa</taxon>
        <taxon>Arthropoda</taxon>
        <taxon>Hexapoda</taxon>
        <taxon>Insecta</taxon>
        <taxon>Pterygota</taxon>
        <taxon>Neoptera</taxon>
        <taxon>Endopterygota</taxon>
        <taxon>Hymenoptera</taxon>
        <taxon>Apocrita</taxon>
        <taxon>Ichneumonoidea</taxon>
        <taxon>Braconidae</taxon>
        <taxon>Microgastrinae</taxon>
        <taxon>Cotesia</taxon>
    </lineage>
</organism>
<gene>
    <name evidence="2" type="ORF">G9C98_000243</name>
</gene>
<name>A0A8J5VAD6_9HYME</name>
<feature type="signal peptide" evidence="1">
    <location>
        <begin position="1"/>
        <end position="17"/>
    </location>
</feature>
<evidence type="ECO:0000313" key="3">
    <source>
        <dbReference type="Proteomes" id="UP000729913"/>
    </source>
</evidence>
<dbReference type="EMBL" id="JAAOIC020000041">
    <property type="protein sequence ID" value="KAG8038688.1"/>
    <property type="molecule type" value="Genomic_DNA"/>
</dbReference>
<proteinExistence type="predicted"/>
<comment type="caution">
    <text evidence="2">The sequence shown here is derived from an EMBL/GenBank/DDBJ whole genome shotgun (WGS) entry which is preliminary data.</text>
</comment>
<dbReference type="Proteomes" id="UP000729913">
    <property type="component" value="Unassembled WGS sequence"/>
</dbReference>
<keyword evidence="1" id="KW-0732">Signal</keyword>